<evidence type="ECO:0000259" key="3">
    <source>
        <dbReference type="PROSITE" id="PS50125"/>
    </source>
</evidence>
<dbReference type="STRING" id="65357.A0A024FUK6"/>
<dbReference type="PROSITE" id="PS50125">
    <property type="entry name" value="GUANYLATE_CYCLASE_2"/>
    <property type="match status" value="1"/>
</dbReference>
<sequence length="578" mass="65024">MLLSLTGGLFQISLVALLNAHHHDPQSGQSPHVTDKRQVEDSLLYEGCHTLKFIHEQYHLAKISLALLLIENTLYILSAYWIFLVTWELFKLALAKIDRGHECERTVINKYIITAMILIFVCTVISVVSVVSESEIHRTFHLVLLLKQFCVMVSVITAIISLIILKFKGRTMEQLHGIQSTSPIYHRLKVILIVYAIFTLPHSVLEFVRSTASYEVFQSIPQIFISTACILYCLFGAALAIVITASQACCLNMLRPVLPHHVCELPEFHNIMQASQSGVTGMSSKCQEEKEPVEAPNPPVFVFTDIENSSKLWANGSDDVIDEAIQIHDTVLRSILIKFQGYEITTAGDAFQLAFHSIEDAVNYCFEVQMELVRAKWPHKLDGLIPATRTERTWNWKRSTIFRGLRVRMGIHDANEVCEGRVVMQQHPVTGKMIYIGASEMIAQEIGDVGFGGEILVSSRIANYVSQYPSKLKSVCRPSYHSICDVSALGLSVKLYQILPKELYGRRKVFDKRKIKDVCPVAQTSEQLDTEEVISGTSVQTPRGSLVEYSLQRSPADGTRLLNSNETGKTKHLVYNAW</sequence>
<dbReference type="AlphaFoldDB" id="A0A024FUK6"/>
<feature type="domain" description="Guanylate cyclase" evidence="3">
    <location>
        <begin position="300"/>
        <end position="412"/>
    </location>
</feature>
<feature type="transmembrane region" description="Helical" evidence="1">
    <location>
        <begin position="73"/>
        <end position="90"/>
    </location>
</feature>
<dbReference type="Proteomes" id="UP000053237">
    <property type="component" value="Unassembled WGS sequence"/>
</dbReference>
<dbReference type="InterPro" id="IPR001054">
    <property type="entry name" value="A/G_cyclase"/>
</dbReference>
<dbReference type="OrthoDB" id="2021138at2759"/>
<evidence type="ECO:0000256" key="1">
    <source>
        <dbReference type="SAM" id="Phobius"/>
    </source>
</evidence>
<dbReference type="PANTHER" id="PTHR43081">
    <property type="entry name" value="ADENYLATE CYCLASE, TERMINAL-DIFFERENTIATION SPECIFIC-RELATED"/>
    <property type="match status" value="1"/>
</dbReference>
<evidence type="ECO:0000313" key="5">
    <source>
        <dbReference type="Proteomes" id="UP000053237"/>
    </source>
</evidence>
<comment type="caution">
    <text evidence="4">The sequence shown here is derived from an EMBL/GenBank/DDBJ whole genome shotgun (WGS) entry which is preliminary data.</text>
</comment>
<dbReference type="InterPro" id="IPR029787">
    <property type="entry name" value="Nucleotide_cyclase"/>
</dbReference>
<feature type="signal peptide" evidence="2">
    <location>
        <begin position="1"/>
        <end position="20"/>
    </location>
</feature>
<dbReference type="InterPro" id="IPR050697">
    <property type="entry name" value="Adenylyl/Guanylyl_Cyclase_3/4"/>
</dbReference>
<evidence type="ECO:0000256" key="2">
    <source>
        <dbReference type="SAM" id="SignalP"/>
    </source>
</evidence>
<feature type="transmembrane region" description="Helical" evidence="1">
    <location>
        <begin position="188"/>
        <end position="208"/>
    </location>
</feature>
<reference evidence="4 5" key="1">
    <citation type="submission" date="2012-05" db="EMBL/GenBank/DDBJ databases">
        <title>Recombination and specialization in a pathogen metapopulation.</title>
        <authorList>
            <person name="Gardiner A."/>
            <person name="Kemen E."/>
            <person name="Schultz-Larsen T."/>
            <person name="MacLean D."/>
            <person name="Van Oosterhout C."/>
            <person name="Jones J.D.G."/>
        </authorList>
    </citation>
    <scope>NUCLEOTIDE SEQUENCE [LARGE SCALE GENOMIC DNA]</scope>
    <source>
        <strain evidence="4 5">Ac Nc2</strain>
    </source>
</reference>
<feature type="transmembrane region" description="Helical" evidence="1">
    <location>
        <begin position="144"/>
        <end position="167"/>
    </location>
</feature>
<dbReference type="EMBL" id="CAIX01000415">
    <property type="protein sequence ID" value="CCI10810.1"/>
    <property type="molecule type" value="Genomic_DNA"/>
</dbReference>
<feature type="chain" id="PRO_5001529100" description="Guanylate cyclase domain-containing protein" evidence="2">
    <location>
        <begin position="21"/>
        <end position="578"/>
    </location>
</feature>
<evidence type="ECO:0000313" key="4">
    <source>
        <dbReference type="EMBL" id="CCI10810.1"/>
    </source>
</evidence>
<accession>A0A024FUK6</accession>
<feature type="transmembrane region" description="Helical" evidence="1">
    <location>
        <begin position="220"/>
        <end position="245"/>
    </location>
</feature>
<organism evidence="4 5">
    <name type="scientific">Albugo candida</name>
    <dbReference type="NCBI Taxonomy" id="65357"/>
    <lineage>
        <taxon>Eukaryota</taxon>
        <taxon>Sar</taxon>
        <taxon>Stramenopiles</taxon>
        <taxon>Oomycota</taxon>
        <taxon>Peronosporomycetes</taxon>
        <taxon>Albuginales</taxon>
        <taxon>Albuginaceae</taxon>
        <taxon>Albugo</taxon>
    </lineage>
</organism>
<gene>
    <name evidence="4" type="ORF">BN9_117570</name>
</gene>
<dbReference type="SUPFAM" id="SSF55073">
    <property type="entry name" value="Nucleotide cyclase"/>
    <property type="match status" value="1"/>
</dbReference>
<keyword evidence="2" id="KW-0732">Signal</keyword>
<protein>
    <recommendedName>
        <fullName evidence="3">Guanylate cyclase domain-containing protein</fullName>
    </recommendedName>
</protein>
<dbReference type="GO" id="GO:0009190">
    <property type="term" value="P:cyclic nucleotide biosynthetic process"/>
    <property type="evidence" value="ECO:0007669"/>
    <property type="project" value="InterPro"/>
</dbReference>
<proteinExistence type="predicted"/>
<dbReference type="GO" id="GO:0035556">
    <property type="term" value="P:intracellular signal transduction"/>
    <property type="evidence" value="ECO:0007669"/>
    <property type="project" value="InterPro"/>
</dbReference>
<keyword evidence="1" id="KW-0812">Transmembrane</keyword>
<dbReference type="InParanoid" id="A0A024FUK6"/>
<keyword evidence="5" id="KW-1185">Reference proteome</keyword>
<name>A0A024FUK6_9STRA</name>
<keyword evidence="1" id="KW-0472">Membrane</keyword>
<dbReference type="Gene3D" id="3.30.70.1230">
    <property type="entry name" value="Nucleotide cyclase"/>
    <property type="match status" value="1"/>
</dbReference>
<keyword evidence="1" id="KW-1133">Transmembrane helix</keyword>
<feature type="transmembrane region" description="Helical" evidence="1">
    <location>
        <begin position="111"/>
        <end position="132"/>
    </location>
</feature>
<dbReference type="PANTHER" id="PTHR43081:SF1">
    <property type="entry name" value="ADENYLATE CYCLASE, TERMINAL-DIFFERENTIATION SPECIFIC"/>
    <property type="match status" value="1"/>
</dbReference>
<dbReference type="Pfam" id="PF00211">
    <property type="entry name" value="Guanylate_cyc"/>
    <property type="match status" value="1"/>
</dbReference>